<dbReference type="InterPro" id="IPR012551">
    <property type="entry name" value="DUF1707_SHOCT-like"/>
</dbReference>
<keyword evidence="2" id="KW-0472">Membrane</keyword>
<gene>
    <name evidence="4" type="ORF">GCM10023226_29730</name>
</gene>
<reference evidence="5" key="1">
    <citation type="journal article" date="2019" name="Int. J. Syst. Evol. Microbiol.">
        <title>The Global Catalogue of Microorganisms (GCM) 10K type strain sequencing project: providing services to taxonomists for standard genome sequencing and annotation.</title>
        <authorList>
            <consortium name="The Broad Institute Genomics Platform"/>
            <consortium name="The Broad Institute Genome Sequencing Center for Infectious Disease"/>
            <person name="Wu L."/>
            <person name="Ma J."/>
        </authorList>
    </citation>
    <scope>NUCLEOTIDE SEQUENCE [LARGE SCALE GENOMIC DNA]</scope>
    <source>
        <strain evidence="5">JCM 18127</strain>
    </source>
</reference>
<dbReference type="EMBL" id="BAABIM010000003">
    <property type="protein sequence ID" value="GAA4689889.1"/>
    <property type="molecule type" value="Genomic_DNA"/>
</dbReference>
<proteinExistence type="predicted"/>
<comment type="caution">
    <text evidence="4">The sequence shown here is derived from an EMBL/GenBank/DDBJ whole genome shotgun (WGS) entry which is preliminary data.</text>
</comment>
<accession>A0ABP8WIF8</accession>
<dbReference type="PANTHER" id="PTHR40763:SF4">
    <property type="entry name" value="DUF1707 DOMAIN-CONTAINING PROTEIN"/>
    <property type="match status" value="1"/>
</dbReference>
<sequence>MPNRGTRHSQSPLQGPRMTPDPWVAFPHDPRDPAHSGLRASDAERELVRQMLTTGFAEGRLDREEYEERSDAVDTARTLGDLPPIVADLVPLRPAPVRRTGELVGLDPTDLDRRAQETWRAERRSAVLSLLGASLICWSIWVATGFSGPGFDPSFAWPAIVSAALLVRVLQVAATREERVAQERARLEKRQAKQLRARSWKRD</sequence>
<protein>
    <recommendedName>
        <fullName evidence="3">DUF1707 domain-containing protein</fullName>
    </recommendedName>
</protein>
<evidence type="ECO:0000313" key="5">
    <source>
        <dbReference type="Proteomes" id="UP001500621"/>
    </source>
</evidence>
<feature type="transmembrane region" description="Helical" evidence="2">
    <location>
        <begin position="126"/>
        <end position="143"/>
    </location>
</feature>
<evidence type="ECO:0000259" key="3">
    <source>
        <dbReference type="Pfam" id="PF08044"/>
    </source>
</evidence>
<evidence type="ECO:0000313" key="4">
    <source>
        <dbReference type="EMBL" id="GAA4689889.1"/>
    </source>
</evidence>
<keyword evidence="2" id="KW-1133">Transmembrane helix</keyword>
<dbReference type="PANTHER" id="PTHR40763">
    <property type="entry name" value="MEMBRANE PROTEIN-RELATED"/>
    <property type="match status" value="1"/>
</dbReference>
<feature type="region of interest" description="Disordered" evidence="1">
    <location>
        <begin position="1"/>
        <end position="41"/>
    </location>
</feature>
<keyword evidence="2" id="KW-0812">Transmembrane</keyword>
<feature type="transmembrane region" description="Helical" evidence="2">
    <location>
        <begin position="155"/>
        <end position="174"/>
    </location>
</feature>
<evidence type="ECO:0000256" key="1">
    <source>
        <dbReference type="SAM" id="MobiDB-lite"/>
    </source>
</evidence>
<keyword evidence="5" id="KW-1185">Reference proteome</keyword>
<dbReference type="Proteomes" id="UP001500621">
    <property type="component" value="Unassembled WGS sequence"/>
</dbReference>
<feature type="domain" description="DUF1707" evidence="3">
    <location>
        <begin position="38"/>
        <end position="89"/>
    </location>
</feature>
<dbReference type="Pfam" id="PF08044">
    <property type="entry name" value="DUF1707"/>
    <property type="match status" value="1"/>
</dbReference>
<organism evidence="4 5">
    <name type="scientific">Nocardioides nanhaiensis</name>
    <dbReference type="NCBI Taxonomy" id="1476871"/>
    <lineage>
        <taxon>Bacteria</taxon>
        <taxon>Bacillati</taxon>
        <taxon>Actinomycetota</taxon>
        <taxon>Actinomycetes</taxon>
        <taxon>Propionibacteriales</taxon>
        <taxon>Nocardioidaceae</taxon>
        <taxon>Nocardioides</taxon>
    </lineage>
</organism>
<name>A0ABP8WIF8_9ACTN</name>
<evidence type="ECO:0000256" key="2">
    <source>
        <dbReference type="SAM" id="Phobius"/>
    </source>
</evidence>